<reference evidence="17 18" key="3">
    <citation type="journal article" date="2015" name="Genome Announc.">
        <title>Draft Genome Sequence of the Archiascomycetous Yeast Saitoella complicata.</title>
        <authorList>
            <person name="Yamauchi K."/>
            <person name="Kondo S."/>
            <person name="Hamamoto M."/>
            <person name="Takahashi Y."/>
            <person name="Ogura Y."/>
            <person name="Hayashi T."/>
            <person name="Nishida H."/>
        </authorList>
    </citation>
    <scope>NUCLEOTIDE SEQUENCE [LARGE SCALE GENOMIC DNA]</scope>
    <source>
        <strain evidence="17 18">NRRL Y-17804</strain>
    </source>
</reference>
<dbReference type="PROSITE" id="PS00108">
    <property type="entry name" value="PROTEIN_KINASE_ST"/>
    <property type="match status" value="1"/>
</dbReference>
<feature type="region of interest" description="Disordered" evidence="14">
    <location>
        <begin position="1455"/>
        <end position="1480"/>
    </location>
</feature>
<feature type="active site" description="Proton acceptor" evidence="10">
    <location>
        <position position="783"/>
    </location>
</feature>
<dbReference type="Pfam" id="PF00069">
    <property type="entry name" value="Pkinase"/>
    <property type="match status" value="3"/>
</dbReference>
<dbReference type="FunFam" id="3.10.110.10:FF:000050">
    <property type="entry name" value="eIF-2-alpha kinase GCN2"/>
    <property type="match status" value="1"/>
</dbReference>
<dbReference type="InterPro" id="IPR016255">
    <property type="entry name" value="Gcn2"/>
</dbReference>
<dbReference type="SUPFAM" id="SSF54495">
    <property type="entry name" value="UBC-like"/>
    <property type="match status" value="1"/>
</dbReference>
<dbReference type="CDD" id="cd23823">
    <property type="entry name" value="RWD_GCN2"/>
    <property type="match status" value="1"/>
</dbReference>
<dbReference type="InterPro" id="IPR011009">
    <property type="entry name" value="Kinase-like_dom_sf"/>
</dbReference>
<feature type="region of interest" description="Disordered" evidence="14">
    <location>
        <begin position="544"/>
        <end position="564"/>
    </location>
</feature>
<dbReference type="SMART" id="SM00591">
    <property type="entry name" value="RWD"/>
    <property type="match status" value="1"/>
</dbReference>
<dbReference type="InterPro" id="IPR000719">
    <property type="entry name" value="Prot_kinase_dom"/>
</dbReference>
<evidence type="ECO:0000313" key="17">
    <source>
        <dbReference type="EMBL" id="GAO50477.1"/>
    </source>
</evidence>
<feature type="compositionally biased region" description="Low complexity" evidence="14">
    <location>
        <begin position="1465"/>
        <end position="1477"/>
    </location>
</feature>
<evidence type="ECO:0000256" key="9">
    <source>
        <dbReference type="ARBA" id="ARBA00048679"/>
    </source>
</evidence>
<evidence type="ECO:0000259" key="16">
    <source>
        <dbReference type="PROSITE" id="PS50908"/>
    </source>
</evidence>
<dbReference type="SUPFAM" id="SSF56112">
    <property type="entry name" value="Protein kinase-like (PK-like)"/>
    <property type="match status" value="2"/>
</dbReference>
<comment type="caution">
    <text evidence="17">The sequence shown here is derived from an EMBL/GenBank/DDBJ whole genome shotgun (WGS) entry which is preliminary data.</text>
</comment>
<dbReference type="EMBL" id="BACD03000033">
    <property type="protein sequence ID" value="GAO50477.1"/>
    <property type="molecule type" value="Genomic_DNA"/>
</dbReference>
<evidence type="ECO:0000256" key="8">
    <source>
        <dbReference type="ARBA" id="ARBA00047899"/>
    </source>
</evidence>
<evidence type="ECO:0000256" key="10">
    <source>
        <dbReference type="PIRSR" id="PIRSR000660-1"/>
    </source>
</evidence>
<dbReference type="InterPro" id="IPR045864">
    <property type="entry name" value="aa-tRNA-synth_II/BPL/LPL"/>
</dbReference>
<keyword evidence="5" id="KW-0418">Kinase</keyword>
<dbReference type="GO" id="GO:0005524">
    <property type="term" value="F:ATP binding"/>
    <property type="evidence" value="ECO:0007669"/>
    <property type="project" value="UniProtKB-UniRule"/>
</dbReference>
<evidence type="ECO:0000313" key="18">
    <source>
        <dbReference type="Proteomes" id="UP000033140"/>
    </source>
</evidence>
<sequence length="1604" mass="181788">MPPEKVDYAEIQQNEVEALRAIYMDEYEEIPTASAWNKTAAPAFILHMKATEYPDPPVSVDLQIQMTSTYPKTAPTINLTNAVTVLGSALTKLKTMLNDHAKSNLGSEMIYDLAVMTQDFLNECQADARKRAASLGDERAKRLDDAERLAEEAEEKRRKEREEALLEENRVLEALIQEELKRKKERLKEISQEQKIKQQNEAETHVPVVKGMVGEVVTFDRVTQVKQGAQTLTFKSVTGLVLLGRGGLVTVRLVKPIVEGSGANTTLVLKEVDLLTEYWESLEGKKLIQKLERELDTIRALDHPYIARVYDFRVSRQTKGWTIQVLEEYCNGGSMYSLLDTVGTVSPRHARHWMSQLLEGLCHIHKHGFIHRGIRLGCVLLSSEDEEKVAKLSDACFSQRLHEMNDTHPFTSEKHTYQDHLPISEGWYPPETVRGSDKRSYSRKTDIWNLGIVFVQMVYDKEVVVRYRSPNELIKSRQVAADPLLRDFLARIFHADYRKRASADELLHDQYFRQGMALASPVEESPYTHFNSLLSPVKVVESEPEYRGSRSPTRQVSSTSSREPALMSRYKTDFEELEFLGKGGFGEVVKARNRLDGRLYAIKKVKLGKNENENTRILREVMTLSRLHHQYVVRYFTTWLERASPSRKNGKKGRGTETETETETDLTQSLSFGVDEPSEVPIDFMSSSGFRSVRFAESESDDSDSDDSVATATVDNDSDEDSDSEDEGKKSPGTLFIQMEYCEKQTLRDAIRDGISKDDAWRLFRQVLEGLLHVHSQNMIHRDLKPNNIFLDDQGDVKIGDFGLATTSHTPLEDVDTRLSASMTFDDGDDFTSGLGTALYMAPEVASKSNTKYTSKVDIYSLGIILFEMVYPLTTAMERVDILRRLRAPEPEFPPNFPTDLENQRKVIQWCLQHVPSDRPSSSQLLQSNLLPTKIEDEYIQESIRTLTNPNTPHFARLMAQLFGQSGERVRDRFKDLTYDFAVKVEPHQQYEVLFAILREHLSAVFRRHGAVETLRNLLIPASPFYANSPSVVTLMDRQGSLVQLPYDLTLPYARSIARSNSGISKTFTFGSVYRENTAGGQPRAVCELDFDIVAPMSVEPTLCEAEVLKVIDEVIESTPSLASRSTTILLNHSDILDAILDYCGIDEKTKPSIIHMLGQSGGMLSMAEIKLNLRSTVSGSILDELSLFDFRDDFEKGIQRLLHSFARPSKIVTGAVEHLRVVASHMKHMNVKRPVQFMPLCVYNPNAYRGGIMFQAVVEGKRRDLIAAGGRYDTLVEYYSPHRPMHHAVGCNIAVEKILSGLANYQKTASAALRTRRSDLEPLYGPWVPRRCDILVASFGKELLRERLEIVQELWSHGIRAELAHNELYNAHTPEDLGAATRADGVCWIIIVKQKHSDHARREQQAVKVKNLLRRDEEEVPRAELVTYFQGELAERTRRDALGQQVPRLAKHTSNTGDFFVNDTPSTSRAPSSRPSMDVRNSKAEINVTVLSQDKHRKNKLKAKQVVTNKAYESVQDILSDLNSGEVGVIALEIGEDLFQKLKMVKLNDDDAWKTLIMDAPAMERPYLNQLRTELEKLAKEGKKRIFLHCWKAAHSTHLYELS</sequence>
<reference evidence="17 18" key="1">
    <citation type="journal article" date="2011" name="J. Gen. Appl. Microbiol.">
        <title>Draft genome sequencing of the enigmatic yeast Saitoella complicata.</title>
        <authorList>
            <person name="Nishida H."/>
            <person name="Hamamoto M."/>
            <person name="Sugiyama J."/>
        </authorList>
    </citation>
    <scope>NUCLEOTIDE SEQUENCE [LARGE SCALE GENOMIC DNA]</scope>
    <source>
        <strain evidence="17 18">NRRL Y-17804</strain>
    </source>
</reference>
<dbReference type="PANTHER" id="PTHR11042:SF136">
    <property type="entry name" value="EIF-2-ALPHA KINASE GCN2"/>
    <property type="match status" value="1"/>
</dbReference>
<keyword evidence="6 11" id="KW-0067">ATP-binding</keyword>
<evidence type="ECO:0000256" key="7">
    <source>
        <dbReference type="ARBA" id="ARBA00037982"/>
    </source>
</evidence>
<evidence type="ECO:0000256" key="6">
    <source>
        <dbReference type="ARBA" id="ARBA00022840"/>
    </source>
</evidence>
<dbReference type="STRING" id="698492.A0A0E9NKS6"/>
<dbReference type="Gene3D" id="1.10.510.10">
    <property type="entry name" value="Transferase(Phosphotransferase) domain 1"/>
    <property type="match status" value="2"/>
</dbReference>
<dbReference type="SMART" id="SM00220">
    <property type="entry name" value="S_TKc"/>
    <property type="match status" value="2"/>
</dbReference>
<evidence type="ECO:0000256" key="12">
    <source>
        <dbReference type="PROSITE-ProRule" id="PRU10141"/>
    </source>
</evidence>
<feature type="coiled-coil region" evidence="13">
    <location>
        <begin position="136"/>
        <end position="200"/>
    </location>
</feature>
<proteinExistence type="inferred from homology"/>
<dbReference type="EC" id="2.7.11.1" evidence="1"/>
<feature type="binding site" evidence="12">
    <location>
        <position position="604"/>
    </location>
    <ligand>
        <name>ATP</name>
        <dbReference type="ChEBI" id="CHEBI:30616"/>
    </ligand>
</feature>
<accession>A0A0E9NKS6</accession>
<dbReference type="PROSITE" id="PS50011">
    <property type="entry name" value="PROTEIN_KINASE_DOM"/>
    <property type="match status" value="2"/>
</dbReference>
<dbReference type="GO" id="GO:0005737">
    <property type="term" value="C:cytoplasm"/>
    <property type="evidence" value="ECO:0007669"/>
    <property type="project" value="TreeGrafter"/>
</dbReference>
<evidence type="ECO:0000256" key="4">
    <source>
        <dbReference type="ARBA" id="ARBA00022741"/>
    </source>
</evidence>
<keyword evidence="18" id="KW-1185">Reference proteome</keyword>
<dbReference type="InterPro" id="IPR036621">
    <property type="entry name" value="Anticodon-bd_dom_sf"/>
</dbReference>
<feature type="compositionally biased region" description="Acidic residues" evidence="14">
    <location>
        <begin position="716"/>
        <end position="726"/>
    </location>
</feature>
<evidence type="ECO:0000256" key="13">
    <source>
        <dbReference type="SAM" id="Coils"/>
    </source>
</evidence>
<feature type="compositionally biased region" description="Polar residues" evidence="14">
    <location>
        <begin position="550"/>
        <end position="562"/>
    </location>
</feature>
<evidence type="ECO:0000256" key="2">
    <source>
        <dbReference type="ARBA" id="ARBA00022527"/>
    </source>
</evidence>
<comment type="catalytic activity">
    <reaction evidence="8">
        <text>L-threonyl-[protein] + ATP = O-phospho-L-threonyl-[protein] + ADP + H(+)</text>
        <dbReference type="Rhea" id="RHEA:46608"/>
        <dbReference type="Rhea" id="RHEA-COMP:11060"/>
        <dbReference type="Rhea" id="RHEA-COMP:11605"/>
        <dbReference type="ChEBI" id="CHEBI:15378"/>
        <dbReference type="ChEBI" id="CHEBI:30013"/>
        <dbReference type="ChEBI" id="CHEBI:30616"/>
        <dbReference type="ChEBI" id="CHEBI:61977"/>
        <dbReference type="ChEBI" id="CHEBI:456216"/>
        <dbReference type="EC" id="2.7.11.1"/>
    </reaction>
</comment>
<dbReference type="GO" id="GO:0005634">
    <property type="term" value="C:nucleus"/>
    <property type="evidence" value="ECO:0007669"/>
    <property type="project" value="TreeGrafter"/>
</dbReference>
<dbReference type="Gene3D" id="3.30.200.20">
    <property type="entry name" value="Phosphorylase Kinase, domain 1"/>
    <property type="match status" value="1"/>
</dbReference>
<dbReference type="FunFam" id="3.30.200.20:FF:000379">
    <property type="entry name" value="eIF-2-alpha kinase GCN2"/>
    <property type="match status" value="1"/>
</dbReference>
<dbReference type="PROSITE" id="PS00107">
    <property type="entry name" value="PROTEIN_KINASE_ATP"/>
    <property type="match status" value="1"/>
</dbReference>
<dbReference type="GO" id="GO:0000077">
    <property type="term" value="P:DNA damage checkpoint signaling"/>
    <property type="evidence" value="ECO:0007669"/>
    <property type="project" value="InterPro"/>
</dbReference>
<dbReference type="InterPro" id="IPR008271">
    <property type="entry name" value="Ser/Thr_kinase_AS"/>
</dbReference>
<evidence type="ECO:0000256" key="1">
    <source>
        <dbReference type="ARBA" id="ARBA00012513"/>
    </source>
</evidence>
<name>A0A0E9NKS6_SAICN</name>
<evidence type="ECO:0000256" key="14">
    <source>
        <dbReference type="SAM" id="MobiDB-lite"/>
    </source>
</evidence>
<feature type="domain" description="RWD" evidence="16">
    <location>
        <begin position="14"/>
        <end position="124"/>
    </location>
</feature>
<protein>
    <recommendedName>
        <fullName evidence="1">non-specific serine/threonine protein kinase</fullName>
        <ecNumber evidence="1">2.7.11.1</ecNumber>
    </recommendedName>
</protein>
<dbReference type="Proteomes" id="UP000033140">
    <property type="component" value="Unassembled WGS sequence"/>
</dbReference>
<comment type="similarity">
    <text evidence="7">Belongs to the protein kinase superfamily. Ser/Thr protein kinase family. GCN2 subfamily.</text>
</comment>
<keyword evidence="2" id="KW-0723">Serine/threonine-protein kinase</keyword>
<dbReference type="Pfam" id="PF12745">
    <property type="entry name" value="HGTP_anticodon2"/>
    <property type="match status" value="1"/>
</dbReference>
<feature type="region of interest" description="Disordered" evidence="14">
    <location>
        <begin position="695"/>
        <end position="734"/>
    </location>
</feature>
<dbReference type="InterPro" id="IPR041715">
    <property type="entry name" value="HisRS-like_core"/>
</dbReference>
<feature type="region of interest" description="Disordered" evidence="14">
    <location>
        <begin position="644"/>
        <end position="678"/>
    </location>
</feature>
<evidence type="ECO:0000259" key="15">
    <source>
        <dbReference type="PROSITE" id="PS50011"/>
    </source>
</evidence>
<dbReference type="GO" id="GO:0009893">
    <property type="term" value="P:positive regulation of metabolic process"/>
    <property type="evidence" value="ECO:0007669"/>
    <property type="project" value="UniProtKB-ARBA"/>
</dbReference>
<dbReference type="InterPro" id="IPR017441">
    <property type="entry name" value="Protein_kinase_ATP_BS"/>
</dbReference>
<dbReference type="OMA" id="FEDIAWD"/>
<gene>
    <name evidence="17" type="ORF">G7K_4601-t1</name>
</gene>
<feature type="compositionally biased region" description="Acidic residues" evidence="14">
    <location>
        <begin position="698"/>
        <end position="707"/>
    </location>
</feature>
<dbReference type="InterPro" id="IPR024435">
    <property type="entry name" value="HisRS-related_dom"/>
</dbReference>
<keyword evidence="3" id="KW-0808">Transferase</keyword>
<dbReference type="FunFam" id="3.40.50.800:FF:000009">
    <property type="entry name" value="Eukaryotic translation initiation factor 2-alpha kinase"/>
    <property type="match status" value="1"/>
</dbReference>
<dbReference type="InterPro" id="IPR016135">
    <property type="entry name" value="UBQ-conjugating_enzyme/RWD"/>
</dbReference>
<dbReference type="Gene3D" id="3.40.50.800">
    <property type="entry name" value="Anticodon-binding domain"/>
    <property type="match status" value="1"/>
</dbReference>
<dbReference type="InterPro" id="IPR050339">
    <property type="entry name" value="CC_SR_Kinase"/>
</dbReference>
<evidence type="ECO:0000256" key="11">
    <source>
        <dbReference type="PIRSR" id="PIRSR000660-2"/>
    </source>
</evidence>
<evidence type="ECO:0000256" key="3">
    <source>
        <dbReference type="ARBA" id="ARBA00022679"/>
    </source>
</evidence>
<dbReference type="InterPro" id="IPR006575">
    <property type="entry name" value="RWD_dom"/>
</dbReference>
<keyword evidence="4 11" id="KW-0547">Nucleotide-binding</keyword>
<keyword evidence="13" id="KW-0175">Coiled coil</keyword>
<feature type="domain" description="Protein kinase" evidence="15">
    <location>
        <begin position="237"/>
        <end position="512"/>
    </location>
</feature>
<organism evidence="17 18">
    <name type="scientific">Saitoella complicata (strain BCRC 22490 / CBS 7301 / JCM 7358 / NBRC 10748 / NRRL Y-17804)</name>
    <dbReference type="NCBI Taxonomy" id="698492"/>
    <lineage>
        <taxon>Eukaryota</taxon>
        <taxon>Fungi</taxon>
        <taxon>Dikarya</taxon>
        <taxon>Ascomycota</taxon>
        <taxon>Taphrinomycotina</taxon>
        <taxon>Taphrinomycotina incertae sedis</taxon>
        <taxon>Saitoella</taxon>
    </lineage>
</organism>
<feature type="binding site" evidence="11">
    <location>
        <begin position="580"/>
        <end position="588"/>
    </location>
    <ligand>
        <name>ATP</name>
        <dbReference type="ChEBI" id="CHEBI:30616"/>
    </ligand>
</feature>
<dbReference type="Pfam" id="PF05773">
    <property type="entry name" value="RWD"/>
    <property type="match status" value="1"/>
</dbReference>
<dbReference type="Gene3D" id="3.10.110.10">
    <property type="entry name" value="Ubiquitin Conjugating Enzyme"/>
    <property type="match status" value="1"/>
</dbReference>
<dbReference type="PANTHER" id="PTHR11042">
    <property type="entry name" value="EUKARYOTIC TRANSLATION INITIATION FACTOR 2-ALPHA KINASE EIF2-ALPHA KINASE -RELATED"/>
    <property type="match status" value="1"/>
</dbReference>
<dbReference type="PROSITE" id="PS50908">
    <property type="entry name" value="RWD"/>
    <property type="match status" value="1"/>
</dbReference>
<dbReference type="CDD" id="cd14012">
    <property type="entry name" value="PK_eIF2AK_GCN2_rpt1"/>
    <property type="match status" value="1"/>
</dbReference>
<dbReference type="Gene3D" id="3.30.930.10">
    <property type="entry name" value="Bira Bifunctional Protein, Domain 2"/>
    <property type="match status" value="1"/>
</dbReference>
<feature type="binding site" evidence="11">
    <location>
        <position position="603"/>
    </location>
    <ligand>
        <name>ATP</name>
        <dbReference type="ChEBI" id="CHEBI:30616"/>
    </ligand>
</feature>
<dbReference type="SUPFAM" id="SSF55681">
    <property type="entry name" value="Class II aaRS and biotin synthetases"/>
    <property type="match status" value="1"/>
</dbReference>
<dbReference type="Pfam" id="PF13393">
    <property type="entry name" value="tRNA-synt_His"/>
    <property type="match status" value="1"/>
</dbReference>
<evidence type="ECO:0000256" key="5">
    <source>
        <dbReference type="ARBA" id="ARBA00022777"/>
    </source>
</evidence>
<feature type="domain" description="Protein kinase" evidence="15">
    <location>
        <begin position="574"/>
        <end position="931"/>
    </location>
</feature>
<reference evidence="17 18" key="2">
    <citation type="journal article" date="2014" name="J. Gen. Appl. Microbiol.">
        <title>The early diverging ascomycetous budding yeast Saitoella complicata has three histone deacetylases belonging to the Clr6, Hos2, and Rpd3 lineages.</title>
        <authorList>
            <person name="Nishida H."/>
            <person name="Matsumoto T."/>
            <person name="Kondo S."/>
            <person name="Hamamoto M."/>
            <person name="Yoshikawa H."/>
        </authorList>
    </citation>
    <scope>NUCLEOTIDE SEQUENCE [LARGE SCALE GENOMIC DNA]</scope>
    <source>
        <strain evidence="17 18">NRRL Y-17804</strain>
    </source>
</reference>
<dbReference type="CDD" id="cd14046">
    <property type="entry name" value="STKc_EIF2AK4_GCN2_rpt2"/>
    <property type="match status" value="1"/>
</dbReference>
<dbReference type="GO" id="GO:0004694">
    <property type="term" value="F:eukaryotic translation initiation factor 2alpha kinase activity"/>
    <property type="evidence" value="ECO:0007669"/>
    <property type="project" value="InterPro"/>
</dbReference>
<dbReference type="SUPFAM" id="SSF52954">
    <property type="entry name" value="Class II aaRS ABD-related"/>
    <property type="match status" value="1"/>
</dbReference>
<comment type="catalytic activity">
    <reaction evidence="9">
        <text>L-seryl-[protein] + ATP = O-phospho-L-seryl-[protein] + ADP + H(+)</text>
        <dbReference type="Rhea" id="RHEA:17989"/>
        <dbReference type="Rhea" id="RHEA-COMP:9863"/>
        <dbReference type="Rhea" id="RHEA-COMP:11604"/>
        <dbReference type="ChEBI" id="CHEBI:15378"/>
        <dbReference type="ChEBI" id="CHEBI:29999"/>
        <dbReference type="ChEBI" id="CHEBI:30616"/>
        <dbReference type="ChEBI" id="CHEBI:83421"/>
        <dbReference type="ChEBI" id="CHEBI:456216"/>
        <dbReference type="EC" id="2.7.11.1"/>
    </reaction>
</comment>
<dbReference type="PIRSF" id="PIRSF000660">
    <property type="entry name" value="Ser/Thr_PK_GCN2"/>
    <property type="match status" value="1"/>
</dbReference>